<keyword evidence="1" id="KW-0808">Transferase</keyword>
<evidence type="ECO:0000256" key="2">
    <source>
        <dbReference type="ARBA" id="ARBA00022737"/>
    </source>
</evidence>
<evidence type="ECO:0000313" key="4">
    <source>
        <dbReference type="Proteomes" id="UP000182110"/>
    </source>
</evidence>
<dbReference type="Proteomes" id="UP000182110">
    <property type="component" value="Unassembled WGS sequence"/>
</dbReference>
<dbReference type="EMBL" id="CCXW01000001">
    <property type="protein sequence ID" value="CEG33841.1"/>
    <property type="molecule type" value="Genomic_DNA"/>
</dbReference>
<dbReference type="Pfam" id="PF00132">
    <property type="entry name" value="Hexapep"/>
    <property type="match status" value="1"/>
</dbReference>
<dbReference type="Gene3D" id="2.160.10.10">
    <property type="entry name" value="Hexapeptide repeat proteins"/>
    <property type="match status" value="1"/>
</dbReference>
<evidence type="ECO:0000313" key="3">
    <source>
        <dbReference type="EMBL" id="CEG33841.1"/>
    </source>
</evidence>
<organism evidence="3 4">
    <name type="scientific">Peribacillus simplex</name>
    <dbReference type="NCBI Taxonomy" id="1478"/>
    <lineage>
        <taxon>Bacteria</taxon>
        <taxon>Bacillati</taxon>
        <taxon>Bacillota</taxon>
        <taxon>Bacilli</taxon>
        <taxon>Bacillales</taxon>
        <taxon>Bacillaceae</taxon>
        <taxon>Peribacillus</taxon>
    </lineage>
</organism>
<proteinExistence type="predicted"/>
<gene>
    <name evidence="3" type="ORF">BN1180_04023</name>
</gene>
<dbReference type="PANTHER" id="PTHR43300">
    <property type="entry name" value="ACETYLTRANSFERASE"/>
    <property type="match status" value="1"/>
</dbReference>
<dbReference type="GO" id="GO:0016740">
    <property type="term" value="F:transferase activity"/>
    <property type="evidence" value="ECO:0007669"/>
    <property type="project" value="UniProtKB-KW"/>
</dbReference>
<keyword evidence="4" id="KW-1185">Reference proteome</keyword>
<reference evidence="3 4" key="1">
    <citation type="journal article" date="2014" name="Genome Announc.">
        <title>Genome Sequence of Bacillus simplex Strain P558, Isolated from a Human Fecal Sample.</title>
        <authorList>
            <person name="Croce O."/>
            <person name="Hugon P."/>
            <person name="Lagier J.C."/>
            <person name="Bibi F."/>
            <person name="Robert C."/>
            <person name="Azhar E.I."/>
            <person name="Raoult D."/>
            <person name="Fournier P.E."/>
        </authorList>
    </citation>
    <scope>NUCLEOTIDE SEQUENCE [LARGE SCALE GENOMIC DNA]</scope>
    <source>
        <strain evidence="3 4">P558</strain>
    </source>
</reference>
<dbReference type="SUPFAM" id="SSF51161">
    <property type="entry name" value="Trimeric LpxA-like enzymes"/>
    <property type="match status" value="1"/>
</dbReference>
<sequence>MNYVKAFFLRIYYKRKYQNCNIKKYTLINNVELEGKNTIGQYSNIKNSSIGYGTYIQPHAKTFQTKIGRFCSIGNNFSVIVGNHPVEDFVSTHPAFFSVRCQAGFTFVDKDIFNEFKFTENGYCCEIENDVWIGDNVSVINGVKIGNGAIVAAGAVVTQDVPPYAIVGGVPAKIIRYRFDTSEIDFLNKLQWWNKSITWICENSEHFNSLDSLRKVLKEQ</sequence>
<dbReference type="InterPro" id="IPR001451">
    <property type="entry name" value="Hexapep"/>
</dbReference>
<protein>
    <submittedName>
        <fullName evidence="3">Acetyltransferase, CYSE/LACA/LPXA/NODL family</fullName>
    </submittedName>
</protein>
<dbReference type="InterPro" id="IPR050179">
    <property type="entry name" value="Trans_hexapeptide_repeat"/>
</dbReference>
<dbReference type="InterPro" id="IPR011004">
    <property type="entry name" value="Trimer_LpxA-like_sf"/>
</dbReference>
<evidence type="ECO:0000256" key="1">
    <source>
        <dbReference type="ARBA" id="ARBA00022679"/>
    </source>
</evidence>
<dbReference type="PANTHER" id="PTHR43300:SF11">
    <property type="entry name" value="ACETYLTRANSFERASE RV3034C-RELATED"/>
    <property type="match status" value="1"/>
</dbReference>
<name>A0AAN2PKF1_9BACI</name>
<dbReference type="PROSITE" id="PS00101">
    <property type="entry name" value="HEXAPEP_TRANSFERASES"/>
    <property type="match status" value="1"/>
</dbReference>
<dbReference type="CDD" id="cd03349">
    <property type="entry name" value="LbH_XAT"/>
    <property type="match status" value="1"/>
</dbReference>
<comment type="caution">
    <text evidence="3">The sequence shown here is derived from an EMBL/GenBank/DDBJ whole genome shotgun (WGS) entry which is preliminary data.</text>
</comment>
<dbReference type="AlphaFoldDB" id="A0AAN2PKF1"/>
<accession>A0AAN2PKF1</accession>
<dbReference type="RefSeq" id="WP_072273290.1">
    <property type="nucleotide sequence ID" value="NZ_CCXW01000001.1"/>
</dbReference>
<keyword evidence="2" id="KW-0677">Repeat</keyword>
<dbReference type="InterPro" id="IPR018357">
    <property type="entry name" value="Hexapep_transf_CS"/>
</dbReference>